<comment type="similarity">
    <text evidence="2">Belongs to the transcriptional coactivator PC4 family.</text>
</comment>
<dbReference type="PANTHER" id="PTHR13215">
    <property type="entry name" value="RNA POLYMERASE II TRANSCRIPTIONAL COACTIVATOR"/>
    <property type="match status" value="1"/>
</dbReference>
<feature type="region of interest" description="Disordered" evidence="7">
    <location>
        <begin position="1"/>
        <end position="40"/>
    </location>
</feature>
<evidence type="ECO:0000256" key="7">
    <source>
        <dbReference type="SAM" id="MobiDB-lite"/>
    </source>
</evidence>
<dbReference type="GO" id="GO:0060261">
    <property type="term" value="P:positive regulation of transcription initiation by RNA polymerase II"/>
    <property type="evidence" value="ECO:0007669"/>
    <property type="project" value="InterPro"/>
</dbReference>
<dbReference type="AlphaFoldDB" id="A0A9P0A4I0"/>
<evidence type="ECO:0000256" key="3">
    <source>
        <dbReference type="ARBA" id="ARBA00023015"/>
    </source>
</evidence>
<evidence type="ECO:0000256" key="5">
    <source>
        <dbReference type="ARBA" id="ARBA00023163"/>
    </source>
</evidence>
<proteinExistence type="inferred from homology"/>
<keyword evidence="4" id="KW-0238">DNA-binding</keyword>
<evidence type="ECO:0000313" key="9">
    <source>
        <dbReference type="EMBL" id="CAH0384352.1"/>
    </source>
</evidence>
<dbReference type="Gene3D" id="2.30.31.10">
    <property type="entry name" value="Transcriptional Coactivator Pc4, Chain A"/>
    <property type="match status" value="1"/>
</dbReference>
<evidence type="ECO:0000313" key="10">
    <source>
        <dbReference type="Proteomes" id="UP001152759"/>
    </source>
</evidence>
<accession>A0A9P0A4I0</accession>
<dbReference type="GO" id="GO:0005634">
    <property type="term" value="C:nucleus"/>
    <property type="evidence" value="ECO:0007669"/>
    <property type="project" value="UniProtKB-SubCell"/>
</dbReference>
<dbReference type="Proteomes" id="UP001152759">
    <property type="component" value="Chromosome 2"/>
</dbReference>
<name>A0A9P0A4I0_BEMTA</name>
<evidence type="ECO:0000256" key="4">
    <source>
        <dbReference type="ARBA" id="ARBA00023125"/>
    </source>
</evidence>
<evidence type="ECO:0000256" key="1">
    <source>
        <dbReference type="ARBA" id="ARBA00004123"/>
    </source>
</evidence>
<dbReference type="InterPro" id="IPR009044">
    <property type="entry name" value="ssDNA-bd_transcriptional_reg"/>
</dbReference>
<sequence>MPKNKKSDTSDSDSGPEDRQPAKKSKTSEKKPQKNKEEEHSWLLEKMKFVKVREFKGKVMVDIREFYEKDGDLLPGRKGISLSAAQWKKLVGVVDEVNAAIDEY</sequence>
<dbReference type="SUPFAM" id="SSF54447">
    <property type="entry name" value="ssDNA-binding transcriptional regulator domain"/>
    <property type="match status" value="1"/>
</dbReference>
<dbReference type="GO" id="GO:0003713">
    <property type="term" value="F:transcription coactivator activity"/>
    <property type="evidence" value="ECO:0007669"/>
    <property type="project" value="InterPro"/>
</dbReference>
<organism evidence="9 10">
    <name type="scientific">Bemisia tabaci</name>
    <name type="common">Sweetpotato whitefly</name>
    <name type="synonym">Aleurodes tabaci</name>
    <dbReference type="NCBI Taxonomy" id="7038"/>
    <lineage>
        <taxon>Eukaryota</taxon>
        <taxon>Metazoa</taxon>
        <taxon>Ecdysozoa</taxon>
        <taxon>Arthropoda</taxon>
        <taxon>Hexapoda</taxon>
        <taxon>Insecta</taxon>
        <taxon>Pterygota</taxon>
        <taxon>Neoptera</taxon>
        <taxon>Paraneoptera</taxon>
        <taxon>Hemiptera</taxon>
        <taxon>Sternorrhyncha</taxon>
        <taxon>Aleyrodoidea</taxon>
        <taxon>Aleyrodidae</taxon>
        <taxon>Aleyrodinae</taxon>
        <taxon>Bemisia</taxon>
    </lineage>
</organism>
<protein>
    <recommendedName>
        <fullName evidence="8">Transcriptional coactivator p15 (PC4) C-terminal domain-containing protein</fullName>
    </recommendedName>
</protein>
<evidence type="ECO:0000256" key="6">
    <source>
        <dbReference type="ARBA" id="ARBA00023242"/>
    </source>
</evidence>
<dbReference type="OrthoDB" id="2505440at2759"/>
<dbReference type="EMBL" id="OU963863">
    <property type="protein sequence ID" value="CAH0384352.1"/>
    <property type="molecule type" value="Genomic_DNA"/>
</dbReference>
<feature type="compositionally biased region" description="Basic and acidic residues" evidence="7">
    <location>
        <begin position="16"/>
        <end position="40"/>
    </location>
</feature>
<gene>
    <name evidence="9" type="ORF">BEMITA_LOCUS3683</name>
</gene>
<keyword evidence="5" id="KW-0804">Transcription</keyword>
<dbReference type="InterPro" id="IPR045125">
    <property type="entry name" value="Sub1/Tcp4-like"/>
</dbReference>
<keyword evidence="10" id="KW-1185">Reference proteome</keyword>
<dbReference type="InterPro" id="IPR003173">
    <property type="entry name" value="PC4_C"/>
</dbReference>
<feature type="domain" description="Transcriptional coactivator p15 (PC4) C-terminal" evidence="8">
    <location>
        <begin position="44"/>
        <end position="91"/>
    </location>
</feature>
<reference evidence="9" key="1">
    <citation type="submission" date="2021-12" db="EMBL/GenBank/DDBJ databases">
        <authorList>
            <person name="King R."/>
        </authorList>
    </citation>
    <scope>NUCLEOTIDE SEQUENCE</scope>
</reference>
<keyword evidence="6" id="KW-0539">Nucleus</keyword>
<dbReference type="GO" id="GO:0003677">
    <property type="term" value="F:DNA binding"/>
    <property type="evidence" value="ECO:0007669"/>
    <property type="project" value="UniProtKB-KW"/>
</dbReference>
<dbReference type="Pfam" id="PF02229">
    <property type="entry name" value="PC4"/>
    <property type="match status" value="1"/>
</dbReference>
<keyword evidence="3" id="KW-0805">Transcription regulation</keyword>
<comment type="subcellular location">
    <subcellularLocation>
        <location evidence="1">Nucleus</location>
    </subcellularLocation>
</comment>
<evidence type="ECO:0000259" key="8">
    <source>
        <dbReference type="Pfam" id="PF02229"/>
    </source>
</evidence>
<evidence type="ECO:0000256" key="2">
    <source>
        <dbReference type="ARBA" id="ARBA00009001"/>
    </source>
</evidence>
<dbReference type="KEGG" id="btab:109043661"/>